<dbReference type="EMBL" id="FO203527">
    <property type="protein sequence ID" value="CCO60993.1"/>
    <property type="molecule type" value="Genomic_DNA"/>
</dbReference>
<dbReference type="Gene3D" id="1.25.40.10">
    <property type="entry name" value="Tetratricopeptide repeat domain"/>
    <property type="match status" value="1"/>
</dbReference>
<evidence type="ECO:0000313" key="2">
    <source>
        <dbReference type="EMBL" id="CCO60993.1"/>
    </source>
</evidence>
<dbReference type="Proteomes" id="UP000016895">
    <property type="component" value="Chromosome 2"/>
</dbReference>
<dbReference type="PATRIC" id="fig|1260221.3.peg.4838"/>
<evidence type="ECO:0000256" key="1">
    <source>
        <dbReference type="SAM" id="SignalP"/>
    </source>
</evidence>
<accession>U4KDE8</accession>
<proteinExistence type="predicted"/>
<protein>
    <submittedName>
        <fullName evidence="2">Putative TPR repeat, SEL1 subfamily protein</fullName>
    </submittedName>
</protein>
<dbReference type="PROSITE" id="PS51257">
    <property type="entry name" value="PROKAR_LIPOPROTEIN"/>
    <property type="match status" value="1"/>
</dbReference>
<dbReference type="STRING" id="28173.VIBNI_B1231"/>
<dbReference type="InterPro" id="IPR011990">
    <property type="entry name" value="TPR-like_helical_dom_sf"/>
</dbReference>
<sequence>MKSFIALILVILISACSESNPNVTSKQKGDTADALVQVQLYKEANSLYEVGDVLGAVTKLELAVEMGDIHSKELLGFLLLREPEVTNINRGFALVTKAAESGLASAQFYLGSCLYDDGCGIPENKTLSAYWLARAKQGGESGADMLLGFLQEELDSLHISDSQYQSARDSYQKQLN</sequence>
<name>U4KDE8_9VIBR</name>
<dbReference type="AlphaFoldDB" id="U4KDE8"/>
<keyword evidence="1" id="KW-0732">Signal</keyword>
<dbReference type="SUPFAM" id="SSF81901">
    <property type="entry name" value="HCP-like"/>
    <property type="match status" value="1"/>
</dbReference>
<feature type="signal peptide" evidence="1">
    <location>
        <begin position="1"/>
        <end position="19"/>
    </location>
</feature>
<gene>
    <name evidence="2" type="ORF">VIBNI_B1231</name>
</gene>
<feature type="chain" id="PRO_5004650962" evidence="1">
    <location>
        <begin position="20"/>
        <end position="176"/>
    </location>
</feature>
<reference evidence="2 3" key="1">
    <citation type="journal article" date="2013" name="ISME J.">
        <title>Comparative genomics of pathogenic lineages of Vibrio nigripulchritudo identifies virulence-associated traits.</title>
        <authorList>
            <person name="Goudenege D."/>
            <person name="Labreuche Y."/>
            <person name="Krin E."/>
            <person name="Ansquer D."/>
            <person name="Mangenot S."/>
            <person name="Calteau A."/>
            <person name="Medigue C."/>
            <person name="Mazel D."/>
            <person name="Polz M.F."/>
            <person name="Le Roux F."/>
        </authorList>
    </citation>
    <scope>NUCLEOTIDE SEQUENCE [LARGE SCALE GENOMIC DNA]</scope>
    <source>
        <strain evidence="3">SnF1</strain>
    </source>
</reference>
<keyword evidence="3" id="KW-1185">Reference proteome</keyword>
<evidence type="ECO:0000313" key="3">
    <source>
        <dbReference type="Proteomes" id="UP000016895"/>
    </source>
</evidence>
<dbReference type="KEGG" id="vni:VIBNI_B1231"/>
<dbReference type="RefSeq" id="WP_022561506.1">
    <property type="nucleotide sequence ID" value="NC_022543.1"/>
</dbReference>
<dbReference type="OrthoDB" id="5906472at2"/>
<organism evidence="2 3">
    <name type="scientific">Vibrio nigripulchritudo</name>
    <dbReference type="NCBI Taxonomy" id="28173"/>
    <lineage>
        <taxon>Bacteria</taxon>
        <taxon>Pseudomonadati</taxon>
        <taxon>Pseudomonadota</taxon>
        <taxon>Gammaproteobacteria</taxon>
        <taxon>Vibrionales</taxon>
        <taxon>Vibrionaceae</taxon>
        <taxon>Vibrio</taxon>
    </lineage>
</organism>